<keyword evidence="2" id="KW-1185">Reference proteome</keyword>
<evidence type="ECO:0000313" key="2">
    <source>
        <dbReference type="Proteomes" id="UP001234202"/>
    </source>
</evidence>
<comment type="caution">
    <text evidence="1">The sequence shown here is derived from an EMBL/GenBank/DDBJ whole genome shotgun (WGS) entry which is preliminary data.</text>
</comment>
<name>A0ACC2XAY7_9TREE</name>
<accession>A0ACC2XAY7</accession>
<proteinExistence type="predicted"/>
<dbReference type="EMBL" id="JASBWV010000020">
    <property type="protein sequence ID" value="KAJ9120462.1"/>
    <property type="molecule type" value="Genomic_DNA"/>
</dbReference>
<sequence length="604" mass="65979">MSPSPRHHIVLVPGFGGFDALGQLEYYAGVSEVFYHWQQTRTDNQPAVDLHYFDNLPTASVATRAVRLREYLAKRIARGEFKVTRGPGEQEYPNDDKVFLVGHSTGGLDIRKLLSDLQQKMDAQEHIKVDGNELEVHPHDILRIINGVAFLSVPQYGTNIADWVISHRIQRQFIAHVAAKVAIKAGQNVYWPLIDRLSELAHDLNRYSWNFRKQIHENAAANVAGIAKPSVVGKGVSSVVHGGVYVVNGVVDIGAKVATGAAGAIGTAATSVAGALNAHAGYAVGRMAGGGQRMVGAVAGAATGLTHQLGKKVEDTVRPLELPHLLPQLNFDFDNAVKGIEDSIRESSQSLAFGVIAKTNAREAASQLQFFLDNINDDFGAIEDLRNYWRLPEPHHRENAPRPLPASPAHYSLAERDAEMKSWTQHKINTLSYATLGNRPPGIAERERSNGKDPAKVWNGLPISGSYDLRAGDGCDSTYLAAYFATAGGLVGGAVGPQMLRDLDGEDEDDERTIEQWDNDGIVNTASMLWPNGNDTRLVHGDHGDIIGHYELVPTAAYAQFLTGPPPVRAPGRRYYRYDILVSGSAFNDERFRKVWTGVFDFCG</sequence>
<reference evidence="1" key="1">
    <citation type="submission" date="2023-04" db="EMBL/GenBank/DDBJ databases">
        <title>Draft Genome sequencing of Naganishia species isolated from polar environments using Oxford Nanopore Technology.</title>
        <authorList>
            <person name="Leo P."/>
            <person name="Venkateswaran K."/>
        </authorList>
    </citation>
    <scope>NUCLEOTIDE SEQUENCE</scope>
    <source>
        <strain evidence="1">DBVPG 5303</strain>
    </source>
</reference>
<gene>
    <name evidence="1" type="ORF">QFC24_005134</name>
</gene>
<protein>
    <submittedName>
        <fullName evidence="1">Uncharacterized protein</fullName>
    </submittedName>
</protein>
<dbReference type="Proteomes" id="UP001234202">
    <property type="component" value="Unassembled WGS sequence"/>
</dbReference>
<organism evidence="1 2">
    <name type="scientific">Naganishia onofrii</name>
    <dbReference type="NCBI Taxonomy" id="1851511"/>
    <lineage>
        <taxon>Eukaryota</taxon>
        <taxon>Fungi</taxon>
        <taxon>Dikarya</taxon>
        <taxon>Basidiomycota</taxon>
        <taxon>Agaricomycotina</taxon>
        <taxon>Tremellomycetes</taxon>
        <taxon>Filobasidiales</taxon>
        <taxon>Filobasidiaceae</taxon>
        <taxon>Naganishia</taxon>
    </lineage>
</organism>
<evidence type="ECO:0000313" key="1">
    <source>
        <dbReference type="EMBL" id="KAJ9120462.1"/>
    </source>
</evidence>